<dbReference type="Pfam" id="PF05940">
    <property type="entry name" value="NnrS"/>
    <property type="match status" value="1"/>
</dbReference>
<feature type="transmembrane region" description="Helical" evidence="1">
    <location>
        <begin position="206"/>
        <end position="228"/>
    </location>
</feature>
<feature type="transmembrane region" description="Helical" evidence="1">
    <location>
        <begin position="94"/>
        <end position="116"/>
    </location>
</feature>
<dbReference type="AlphaFoldDB" id="A0A368L711"/>
<keyword evidence="1" id="KW-0472">Membrane</keyword>
<feature type="transmembrane region" description="Helical" evidence="1">
    <location>
        <begin position="263"/>
        <end position="285"/>
    </location>
</feature>
<evidence type="ECO:0000256" key="1">
    <source>
        <dbReference type="SAM" id="Phobius"/>
    </source>
</evidence>
<dbReference type="RefSeq" id="WP_114401566.1">
    <property type="nucleotide sequence ID" value="NZ_QPGB01000001.1"/>
</dbReference>
<dbReference type="Proteomes" id="UP000252357">
    <property type="component" value="Unassembled WGS sequence"/>
</dbReference>
<gene>
    <name evidence="2" type="ORF">DU000_01390</name>
</gene>
<feature type="transmembrane region" description="Helical" evidence="1">
    <location>
        <begin position="162"/>
        <end position="185"/>
    </location>
</feature>
<name>A0A368L711_9BURK</name>
<dbReference type="InterPro" id="IPR010266">
    <property type="entry name" value="NnrS"/>
</dbReference>
<organism evidence="2 3">
    <name type="scientific">Parvibium lacunae</name>
    <dbReference type="NCBI Taxonomy" id="1888893"/>
    <lineage>
        <taxon>Bacteria</taxon>
        <taxon>Pseudomonadati</taxon>
        <taxon>Pseudomonadota</taxon>
        <taxon>Betaproteobacteria</taxon>
        <taxon>Burkholderiales</taxon>
        <taxon>Alcaligenaceae</taxon>
        <taxon>Parvibium</taxon>
    </lineage>
</organism>
<proteinExistence type="predicted"/>
<evidence type="ECO:0000313" key="2">
    <source>
        <dbReference type="EMBL" id="RCS59416.1"/>
    </source>
</evidence>
<feature type="transmembrane region" description="Helical" evidence="1">
    <location>
        <begin position="368"/>
        <end position="387"/>
    </location>
</feature>
<protein>
    <submittedName>
        <fullName evidence="2">NnrS family protein</fullName>
    </submittedName>
</protein>
<reference evidence="2 3" key="1">
    <citation type="journal article" date="2018" name="Int. J. Syst. Evol. Microbiol.">
        <title>Parvibium lacunae gen. nov., sp. nov., a new member of the family Alcaligenaceae isolated from a freshwater pond.</title>
        <authorList>
            <person name="Chen W.M."/>
            <person name="Xie P.B."/>
            <person name="Hsu M.Y."/>
            <person name="Sheu S.Y."/>
        </authorList>
    </citation>
    <scope>NUCLEOTIDE SEQUENCE [LARGE SCALE GENOMIC DNA]</scope>
    <source>
        <strain evidence="2 3">KMB9</strain>
    </source>
</reference>
<keyword evidence="1" id="KW-1133">Transmembrane helix</keyword>
<keyword evidence="1" id="KW-0812">Transmembrane</keyword>
<evidence type="ECO:0000313" key="3">
    <source>
        <dbReference type="Proteomes" id="UP000252357"/>
    </source>
</evidence>
<feature type="transmembrane region" description="Helical" evidence="1">
    <location>
        <begin position="137"/>
        <end position="156"/>
    </location>
</feature>
<feature type="transmembrane region" description="Helical" evidence="1">
    <location>
        <begin position="291"/>
        <end position="311"/>
    </location>
</feature>
<feature type="transmembrane region" description="Helical" evidence="1">
    <location>
        <begin position="332"/>
        <end position="356"/>
    </location>
</feature>
<sequence>MPPFLRPFYFLGSLFAIWAVPYWLSPFDITHWFVFTTGLPMSPPFPKALWHAHEMVYGYIWAIIIGFLFTPAHTSLHAKTAASQLLRRRLWRWLIIRLLYLSPWVDVAFALEILLLTNLAQPSLKKLLQARIWRQGYILGLISLFIVIDLGCWLSWRIPLNTLSPLIFLDSALFVIASLISVMGGRMIPAFTANATASLRQWRWAWLDRIAIFFTLMCGLLHLCHAFIAIPGLIRFMVPLATALAHGLRWLGWRPWTSRHQPLLWILHLSYLWIIIGFALLAGAHMPHGTIPLSIALHAIAVGGISGMIMGMMTRTSMAYTGSPLRTGRAEWFIYLGIQAAAGSRAILPVALYAYLPILEPRYYTHCLWLSASFWISSLGIFCFAYWPQLSHPQKHY</sequence>
<dbReference type="OrthoDB" id="9770040at2"/>
<feature type="transmembrane region" description="Helical" evidence="1">
    <location>
        <begin position="56"/>
        <end position="74"/>
    </location>
</feature>
<comment type="caution">
    <text evidence="2">The sequence shown here is derived from an EMBL/GenBank/DDBJ whole genome shotgun (WGS) entry which is preliminary data.</text>
</comment>
<keyword evidence="3" id="KW-1185">Reference proteome</keyword>
<accession>A0A368L711</accession>
<dbReference type="EMBL" id="QPGB01000001">
    <property type="protein sequence ID" value="RCS59416.1"/>
    <property type="molecule type" value="Genomic_DNA"/>
</dbReference>